<evidence type="ECO:0000256" key="7">
    <source>
        <dbReference type="SAM" id="MobiDB-lite"/>
    </source>
</evidence>
<feature type="compositionally biased region" description="Basic and acidic residues" evidence="7">
    <location>
        <begin position="287"/>
        <end position="297"/>
    </location>
</feature>
<dbReference type="CDD" id="cd06662">
    <property type="entry name" value="SURF1"/>
    <property type="match status" value="1"/>
</dbReference>
<keyword evidence="4" id="KW-1133">Transmembrane helix</keyword>
<keyword evidence="9" id="KW-1185">Reference proteome</keyword>
<evidence type="ECO:0000256" key="2">
    <source>
        <dbReference type="ARBA" id="ARBA00007165"/>
    </source>
</evidence>
<dbReference type="PROSITE" id="PS51257">
    <property type="entry name" value="PROKAR_LIPOPROTEIN"/>
    <property type="match status" value="1"/>
</dbReference>
<evidence type="ECO:0000256" key="3">
    <source>
        <dbReference type="ARBA" id="ARBA00022692"/>
    </source>
</evidence>
<evidence type="ECO:0000313" key="8">
    <source>
        <dbReference type="EMBL" id="SJM72375.1"/>
    </source>
</evidence>
<feature type="region of interest" description="Disordered" evidence="7">
    <location>
        <begin position="252"/>
        <end position="297"/>
    </location>
</feature>
<accession>A0A1R4GWA3</accession>
<dbReference type="PROSITE" id="PS50895">
    <property type="entry name" value="SURF1"/>
    <property type="match status" value="1"/>
</dbReference>
<dbReference type="Pfam" id="PF02104">
    <property type="entry name" value="SURF1"/>
    <property type="match status" value="1"/>
</dbReference>
<evidence type="ECO:0000313" key="9">
    <source>
        <dbReference type="Proteomes" id="UP000195913"/>
    </source>
</evidence>
<reference evidence="8 9" key="1">
    <citation type="submission" date="2017-02" db="EMBL/GenBank/DDBJ databases">
        <authorList>
            <person name="Peterson S.W."/>
        </authorList>
    </citation>
    <scope>NUCLEOTIDE SEQUENCE [LARGE SCALE GENOMIC DNA]</scope>
    <source>
        <strain evidence="8 9">B Ar 00.02</strain>
    </source>
</reference>
<name>A0A1R4GWA3_9MICC</name>
<dbReference type="Proteomes" id="UP000195913">
    <property type="component" value="Unassembled WGS sequence"/>
</dbReference>
<protein>
    <recommendedName>
        <fullName evidence="6">SURF1-like protein</fullName>
    </recommendedName>
</protein>
<evidence type="ECO:0000256" key="4">
    <source>
        <dbReference type="ARBA" id="ARBA00022989"/>
    </source>
</evidence>
<dbReference type="RefSeq" id="WP_087001033.1">
    <property type="nucleotide sequence ID" value="NZ_FUHW01000052.1"/>
</dbReference>
<organism evidence="8 9">
    <name type="scientific">Arthrobacter rhombi</name>
    <dbReference type="NCBI Taxonomy" id="71253"/>
    <lineage>
        <taxon>Bacteria</taxon>
        <taxon>Bacillati</taxon>
        <taxon>Actinomycetota</taxon>
        <taxon>Actinomycetes</taxon>
        <taxon>Micrococcales</taxon>
        <taxon>Micrococcaceae</taxon>
        <taxon>Arthrobacter</taxon>
    </lineage>
</organism>
<dbReference type="PANTHER" id="PTHR23427:SF2">
    <property type="entry name" value="SURFEIT LOCUS PROTEIN 1"/>
    <property type="match status" value="1"/>
</dbReference>
<evidence type="ECO:0000256" key="5">
    <source>
        <dbReference type="ARBA" id="ARBA00023136"/>
    </source>
</evidence>
<comment type="subcellular location">
    <subcellularLocation>
        <location evidence="6">Cell membrane</location>
        <topology evidence="6">Multi-pass membrane protein</topology>
    </subcellularLocation>
    <subcellularLocation>
        <location evidence="1">Membrane</location>
    </subcellularLocation>
</comment>
<proteinExistence type="inferred from homology"/>
<evidence type="ECO:0000256" key="6">
    <source>
        <dbReference type="RuleBase" id="RU363076"/>
    </source>
</evidence>
<sequence length="297" mass="32816">MYRFLASTRWLGWLLLVCIFAAACVGLGKWQMNRLDEARAANDLVKANYDAPALDFQQARPFFSTLPEDRAWTPVDMKGSYLPEDTRIVRNRTTNGQPGYEVLVPFQTDEGTRVIIDRGWLPIGDDSAGRPDVIPAPPKGQVDITARLKVGEPAVRRSAPKGQVASIELPALEEDLGYPIATGAYGVIADEKPSPATAPTALERPSIDEGNHLSYSLQWFAFGVLSFIGLGYAARQQARLNREDAQEAAEAAAAGTDVVHSAYRAPRQRTHRRKGNEPTDEELEDAYLDRFEDQAHH</sequence>
<dbReference type="EMBL" id="FUHW01000052">
    <property type="protein sequence ID" value="SJM72375.1"/>
    <property type="molecule type" value="Genomic_DNA"/>
</dbReference>
<keyword evidence="5" id="KW-0472">Membrane</keyword>
<keyword evidence="3" id="KW-0812">Transmembrane</keyword>
<dbReference type="AlphaFoldDB" id="A0A1R4GWA3"/>
<dbReference type="PANTHER" id="PTHR23427">
    <property type="entry name" value="SURFEIT LOCUS PROTEIN"/>
    <property type="match status" value="1"/>
</dbReference>
<evidence type="ECO:0000256" key="1">
    <source>
        <dbReference type="ARBA" id="ARBA00004370"/>
    </source>
</evidence>
<dbReference type="GO" id="GO:0005886">
    <property type="term" value="C:plasma membrane"/>
    <property type="evidence" value="ECO:0007669"/>
    <property type="project" value="UniProtKB-SubCell"/>
</dbReference>
<keyword evidence="6" id="KW-1003">Cell membrane</keyword>
<comment type="similarity">
    <text evidence="2 6">Belongs to the SURF1 family.</text>
</comment>
<dbReference type="InterPro" id="IPR045214">
    <property type="entry name" value="Surf1/Surf4"/>
</dbReference>
<dbReference type="InterPro" id="IPR002994">
    <property type="entry name" value="Surf1/Shy1"/>
</dbReference>
<gene>
    <name evidence="8" type="ORF">FM101_14950</name>
</gene>